<protein>
    <submittedName>
        <fullName evidence="1">Uncharacterized protein</fullName>
    </submittedName>
</protein>
<reference evidence="1 2" key="1">
    <citation type="journal article" date="2020" name="Mol. Biol. Evol.">
        <title>Distinct Expression and Methylation Patterns for Genes with Different Fates following a Single Whole-Genome Duplication in Flowering Plants.</title>
        <authorList>
            <person name="Shi T."/>
            <person name="Rahmani R.S."/>
            <person name="Gugger P.F."/>
            <person name="Wang M."/>
            <person name="Li H."/>
            <person name="Zhang Y."/>
            <person name="Li Z."/>
            <person name="Wang Q."/>
            <person name="Van de Peer Y."/>
            <person name="Marchal K."/>
            <person name="Chen J."/>
        </authorList>
    </citation>
    <scope>NUCLEOTIDE SEQUENCE [LARGE SCALE GENOMIC DNA]</scope>
    <source>
        <tissue evidence="1">Leaf</tissue>
    </source>
</reference>
<keyword evidence="2" id="KW-1185">Reference proteome</keyword>
<sequence length="94" mass="10985">MIELYEDVWIVAVVHVLKDEDSLDGEVLKVRCVQSIDTKFFKVLMVIIQSTRRVRMFYVFFYGFCSLNSNLVSFSDLGFEKATTTMIEMRGDRL</sequence>
<proteinExistence type="predicted"/>
<gene>
    <name evidence="1" type="ORF">HUJ06_001383</name>
</gene>
<name>A0A822ZF10_NELNU</name>
<accession>A0A822ZF10</accession>
<dbReference type="EMBL" id="DUZY01000006">
    <property type="protein sequence ID" value="DAD43153.1"/>
    <property type="molecule type" value="Genomic_DNA"/>
</dbReference>
<evidence type="ECO:0000313" key="1">
    <source>
        <dbReference type="EMBL" id="DAD43153.1"/>
    </source>
</evidence>
<dbReference type="AlphaFoldDB" id="A0A822ZF10"/>
<comment type="caution">
    <text evidence="1">The sequence shown here is derived from an EMBL/GenBank/DDBJ whole genome shotgun (WGS) entry which is preliminary data.</text>
</comment>
<evidence type="ECO:0000313" key="2">
    <source>
        <dbReference type="Proteomes" id="UP000607653"/>
    </source>
</evidence>
<dbReference type="Proteomes" id="UP000607653">
    <property type="component" value="Unassembled WGS sequence"/>
</dbReference>
<organism evidence="1 2">
    <name type="scientific">Nelumbo nucifera</name>
    <name type="common">Sacred lotus</name>
    <dbReference type="NCBI Taxonomy" id="4432"/>
    <lineage>
        <taxon>Eukaryota</taxon>
        <taxon>Viridiplantae</taxon>
        <taxon>Streptophyta</taxon>
        <taxon>Embryophyta</taxon>
        <taxon>Tracheophyta</taxon>
        <taxon>Spermatophyta</taxon>
        <taxon>Magnoliopsida</taxon>
        <taxon>Proteales</taxon>
        <taxon>Nelumbonaceae</taxon>
        <taxon>Nelumbo</taxon>
    </lineage>
</organism>